<keyword evidence="5" id="KW-1185">Reference proteome</keyword>
<dbReference type="GO" id="GO:0016020">
    <property type="term" value="C:membrane"/>
    <property type="evidence" value="ECO:0007669"/>
    <property type="project" value="TreeGrafter"/>
</dbReference>
<dbReference type="AlphaFoldDB" id="A0A0C1R9U5"/>
<proteinExistence type="predicted"/>
<evidence type="ECO:0000313" key="4">
    <source>
        <dbReference type="EMBL" id="KIE09065.1"/>
    </source>
</evidence>
<organism evidence="4">
    <name type="scientific">Tolypothrix bouteillei VB521301</name>
    <dbReference type="NCBI Taxonomy" id="1479485"/>
    <lineage>
        <taxon>Bacteria</taxon>
        <taxon>Bacillati</taxon>
        <taxon>Cyanobacteriota</taxon>
        <taxon>Cyanophyceae</taxon>
        <taxon>Nostocales</taxon>
        <taxon>Tolypothrichaceae</taxon>
        <taxon>Tolypothrix</taxon>
    </lineage>
</organism>
<dbReference type="InterPro" id="IPR050266">
    <property type="entry name" value="AB_hydrolase_sf"/>
</dbReference>
<dbReference type="EMBL" id="JHEG04000001">
    <property type="protein sequence ID" value="KAF3885237.1"/>
    <property type="molecule type" value="Genomic_DNA"/>
</dbReference>
<reference evidence="3" key="2">
    <citation type="submission" date="2019-11" db="EMBL/GenBank/DDBJ databases">
        <title>Improved Assembly of Tolypothrix boutellei genome.</title>
        <authorList>
            <person name="Sarangi A.N."/>
            <person name="Mukherjee M."/>
            <person name="Ghosh S."/>
            <person name="Singh D."/>
            <person name="Das A."/>
            <person name="Kant S."/>
            <person name="Prusty A."/>
            <person name="Tripathy S."/>
        </authorList>
    </citation>
    <scope>NUCLEOTIDE SEQUENCE</scope>
    <source>
        <strain evidence="3">VB521301</strain>
    </source>
</reference>
<dbReference type="PANTHER" id="PTHR43798:SF31">
    <property type="entry name" value="AB HYDROLASE SUPERFAMILY PROTEIN YCLE"/>
    <property type="match status" value="1"/>
</dbReference>
<keyword evidence="1 4" id="KW-0378">Hydrolase</keyword>
<dbReference type="PRINTS" id="PR00111">
    <property type="entry name" value="ABHYDROLASE"/>
</dbReference>
<evidence type="ECO:0000313" key="5">
    <source>
        <dbReference type="Proteomes" id="UP000029738"/>
    </source>
</evidence>
<evidence type="ECO:0000256" key="1">
    <source>
        <dbReference type="ARBA" id="ARBA00022801"/>
    </source>
</evidence>
<dbReference type="EMBL" id="JHEG02000058">
    <property type="protein sequence ID" value="KIE09065.1"/>
    <property type="molecule type" value="Genomic_DNA"/>
</dbReference>
<dbReference type="InterPro" id="IPR000073">
    <property type="entry name" value="AB_hydrolase_1"/>
</dbReference>
<dbReference type="OrthoDB" id="9773293at2"/>
<evidence type="ECO:0000259" key="2">
    <source>
        <dbReference type="Pfam" id="PF00561"/>
    </source>
</evidence>
<dbReference type="STRING" id="1479485.DA73_0231940"/>
<dbReference type="GO" id="GO:0016787">
    <property type="term" value="F:hydrolase activity"/>
    <property type="evidence" value="ECO:0007669"/>
    <property type="project" value="UniProtKB-KW"/>
</dbReference>
<dbReference type="SUPFAM" id="SSF53474">
    <property type="entry name" value="alpha/beta-Hydrolases"/>
    <property type="match status" value="1"/>
</dbReference>
<accession>A0A0C1R9U5</accession>
<dbReference type="PANTHER" id="PTHR43798">
    <property type="entry name" value="MONOACYLGLYCEROL LIPASE"/>
    <property type="match status" value="1"/>
</dbReference>
<dbReference type="RefSeq" id="WP_038090603.1">
    <property type="nucleotide sequence ID" value="NZ_JHEG04000001.1"/>
</dbReference>
<gene>
    <name evidence="4" type="ORF">DA73_0231940</name>
    <name evidence="3" type="ORF">DA73_0400007030</name>
</gene>
<feature type="domain" description="AB hydrolase-1" evidence="2">
    <location>
        <begin position="13"/>
        <end position="236"/>
    </location>
</feature>
<protein>
    <submittedName>
        <fullName evidence="3 4">Hydrolase</fullName>
    </submittedName>
</protein>
<comment type="caution">
    <text evidence="4">The sequence shown here is derived from an EMBL/GenBank/DDBJ whole genome shotgun (WGS) entry which is preliminary data.</text>
</comment>
<dbReference type="InterPro" id="IPR029058">
    <property type="entry name" value="AB_hydrolase_fold"/>
</dbReference>
<evidence type="ECO:0000313" key="3">
    <source>
        <dbReference type="EMBL" id="KAF3885237.1"/>
    </source>
</evidence>
<reference evidence="4" key="1">
    <citation type="journal article" date="2015" name="Genome Announc.">
        <title>Draft Genome Sequence of Tolypothrix boutellei Strain VB521301.</title>
        <authorList>
            <person name="Chandrababunaidu M.M."/>
            <person name="Singh D."/>
            <person name="Sen D."/>
            <person name="Bhan S."/>
            <person name="Das S."/>
            <person name="Gupta A."/>
            <person name="Adhikary S.P."/>
            <person name="Tripathy S."/>
        </authorList>
    </citation>
    <scope>NUCLEOTIDE SEQUENCE</scope>
    <source>
        <strain evidence="4">VB521301</strain>
    </source>
</reference>
<dbReference type="Proteomes" id="UP000029738">
    <property type="component" value="Unassembled WGS sequence"/>
</dbReference>
<sequence>MDLHYVLQGNGEPIVFLHSGGADLHDWDFIAPKLAQFYKCIAYDGRGAGQSPSPNEIPNYVEDLKNLLDFFDIHNTVLVGHSIGGQIATNFALTYPQRVSKLVLIAPGLTGYQFSPNMVERFEQIQSVAPNFEKMAQLSLELPIYQVVMASPQRDRMVEMTTHNILRGLEWQHLWKNVQVWGELPAIPPLNELAVKTLLIIGTQDSEDCFRIADLFKQVPDIRFARIEGADHMPTLTHSLEISSIIKEFLGESK</sequence>
<dbReference type="Pfam" id="PF00561">
    <property type="entry name" value="Abhydrolase_1"/>
    <property type="match status" value="1"/>
</dbReference>
<name>A0A0C1R9U5_9CYAN</name>
<dbReference type="Gene3D" id="3.40.50.1820">
    <property type="entry name" value="alpha/beta hydrolase"/>
    <property type="match status" value="1"/>
</dbReference>